<dbReference type="RefSeq" id="WP_385939920.1">
    <property type="nucleotide sequence ID" value="NZ_JBHSOZ010000003.1"/>
</dbReference>
<dbReference type="Pfam" id="PF13279">
    <property type="entry name" value="4HBT_2"/>
    <property type="match status" value="1"/>
</dbReference>
<keyword evidence="2" id="KW-1185">Reference proteome</keyword>
<proteinExistence type="predicted"/>
<gene>
    <name evidence="1" type="ORF">ACFPU1_07920</name>
</gene>
<dbReference type="GO" id="GO:0016787">
    <property type="term" value="F:hydrolase activity"/>
    <property type="evidence" value="ECO:0007669"/>
    <property type="project" value="UniProtKB-KW"/>
</dbReference>
<name>A0ABW0YJZ3_9BACI</name>
<dbReference type="SUPFAM" id="SSF54637">
    <property type="entry name" value="Thioesterase/thiol ester dehydrase-isomerase"/>
    <property type="match status" value="1"/>
</dbReference>
<evidence type="ECO:0000313" key="2">
    <source>
        <dbReference type="Proteomes" id="UP001596142"/>
    </source>
</evidence>
<evidence type="ECO:0000313" key="1">
    <source>
        <dbReference type="EMBL" id="MFC5712705.1"/>
    </source>
</evidence>
<keyword evidence="1" id="KW-0378">Hydrolase</keyword>
<comment type="caution">
    <text evidence="1">The sequence shown here is derived from an EMBL/GenBank/DDBJ whole genome shotgun (WGS) entry which is preliminary data.</text>
</comment>
<dbReference type="PANTHER" id="PTHR31793">
    <property type="entry name" value="4-HYDROXYBENZOYL-COA THIOESTERASE FAMILY MEMBER"/>
    <property type="match status" value="1"/>
</dbReference>
<sequence>MAKTIPYIKNFNEWVNDFSFSTEVKVRFSETDAFGHLNNTNAFVYFEEARIDFFKHLGLMDEWLKEESSTIVVTADLQCNYLRQVFFDEKLSVYVKVNYIGNTSLDIHYLAVNNEGSYCLTGRGAIVQISKFSGKPVPWNEEMLSDLNEKQASLQ</sequence>
<dbReference type="InterPro" id="IPR029069">
    <property type="entry name" value="HotDog_dom_sf"/>
</dbReference>
<accession>A0ABW0YJZ3</accession>
<dbReference type="EC" id="3.1.2.-" evidence="1"/>
<dbReference type="CDD" id="cd00586">
    <property type="entry name" value="4HBT"/>
    <property type="match status" value="1"/>
</dbReference>
<dbReference type="InterPro" id="IPR050563">
    <property type="entry name" value="4-hydroxybenzoyl-CoA_TE"/>
</dbReference>
<protein>
    <submittedName>
        <fullName evidence="1">Acyl-CoA thioesterase</fullName>
        <ecNumber evidence="1">3.1.2.-</ecNumber>
    </submittedName>
</protein>
<reference evidence="2" key="1">
    <citation type="journal article" date="2019" name="Int. J. Syst. Evol. Microbiol.">
        <title>The Global Catalogue of Microorganisms (GCM) 10K type strain sequencing project: providing services to taxonomists for standard genome sequencing and annotation.</title>
        <authorList>
            <consortium name="The Broad Institute Genomics Platform"/>
            <consortium name="The Broad Institute Genome Sequencing Center for Infectious Disease"/>
            <person name="Wu L."/>
            <person name="Ma J."/>
        </authorList>
    </citation>
    <scope>NUCLEOTIDE SEQUENCE [LARGE SCALE GENOMIC DNA]</scope>
    <source>
        <strain evidence="2">CECT 7184</strain>
    </source>
</reference>
<dbReference type="PANTHER" id="PTHR31793:SF24">
    <property type="entry name" value="LONG-CHAIN ACYL-COA THIOESTERASE FADM"/>
    <property type="match status" value="1"/>
</dbReference>
<dbReference type="Gene3D" id="3.10.129.10">
    <property type="entry name" value="Hotdog Thioesterase"/>
    <property type="match status" value="1"/>
</dbReference>
<dbReference type="EMBL" id="JBHSOZ010000003">
    <property type="protein sequence ID" value="MFC5712705.1"/>
    <property type="molecule type" value="Genomic_DNA"/>
</dbReference>
<organism evidence="1 2">
    <name type="scientific">Thalassorhabdus alkalitolerans</name>
    <dbReference type="NCBI Taxonomy" id="2282697"/>
    <lineage>
        <taxon>Bacteria</taxon>
        <taxon>Bacillati</taxon>
        <taxon>Bacillota</taxon>
        <taxon>Bacilli</taxon>
        <taxon>Bacillales</taxon>
        <taxon>Bacillaceae</taxon>
        <taxon>Thalassorhabdus</taxon>
    </lineage>
</organism>
<dbReference type="Proteomes" id="UP001596142">
    <property type="component" value="Unassembled WGS sequence"/>
</dbReference>